<dbReference type="Proteomes" id="UP001355056">
    <property type="component" value="Unassembled WGS sequence"/>
</dbReference>
<name>A0ABU7YYZ8_9GAMM</name>
<gene>
    <name evidence="2" type="ORF">SNE34_09115</name>
</gene>
<evidence type="ECO:0000313" key="3">
    <source>
        <dbReference type="Proteomes" id="UP001355056"/>
    </source>
</evidence>
<comment type="caution">
    <text evidence="2">The sequence shown here is derived from an EMBL/GenBank/DDBJ whole genome shotgun (WGS) entry which is preliminary data.</text>
</comment>
<proteinExistence type="predicted"/>
<sequence>MSMHTPLVESGVRLPLQARRQPDHNGRAKNFRHGSPMHRSFAQIRNFLLGTGLACAISACATLPPPTAELNNAQQAVVRATGADADQYASAEIATARGALTRAQAAMAEGREDDARNLAKAAWADADLAHALSREALATAELAQRRAEVEHLQKRLQGEGSR</sequence>
<protein>
    <submittedName>
        <fullName evidence="2">DUF4398 domain-containing protein</fullName>
    </submittedName>
</protein>
<dbReference type="RefSeq" id="WP_332616672.1">
    <property type="nucleotide sequence ID" value="NZ_JAXGFP010000004.1"/>
</dbReference>
<reference evidence="2 3" key="1">
    <citation type="journal article" date="2016" name="Int. J. Syst. Evol. Microbiol.">
        <title>Lysobacter erysipheiresistens sp. nov., an antagonist of powdery mildew, isolated from tobacco-cultivated soil.</title>
        <authorList>
            <person name="Xie B."/>
            <person name="Li T."/>
            <person name="Lin X."/>
            <person name="Wang C.J."/>
            <person name="Chen Y.J."/>
            <person name="Liu W.J."/>
            <person name="Zhao Z.W."/>
        </authorList>
    </citation>
    <scope>NUCLEOTIDE SEQUENCE [LARGE SCALE GENOMIC DNA]</scope>
    <source>
        <strain evidence="2 3">RS-LYSO-3</strain>
    </source>
</reference>
<dbReference type="InterPro" id="IPR025511">
    <property type="entry name" value="DUF4398"/>
</dbReference>
<dbReference type="Gene3D" id="1.20.1270.390">
    <property type="match status" value="1"/>
</dbReference>
<accession>A0ABU7YYZ8</accession>
<organism evidence="2 3">
    <name type="scientific">Novilysobacter erysipheiresistens</name>
    <dbReference type="NCBI Taxonomy" id="1749332"/>
    <lineage>
        <taxon>Bacteria</taxon>
        <taxon>Pseudomonadati</taxon>
        <taxon>Pseudomonadota</taxon>
        <taxon>Gammaproteobacteria</taxon>
        <taxon>Lysobacterales</taxon>
        <taxon>Lysobacteraceae</taxon>
        <taxon>Novilysobacter</taxon>
    </lineage>
</organism>
<keyword evidence="3" id="KW-1185">Reference proteome</keyword>
<dbReference type="EMBL" id="JAXGFP010000004">
    <property type="protein sequence ID" value="MEG3184169.1"/>
    <property type="molecule type" value="Genomic_DNA"/>
</dbReference>
<dbReference type="Pfam" id="PF14346">
    <property type="entry name" value="DUF4398"/>
    <property type="match status" value="1"/>
</dbReference>
<feature type="domain" description="DUF4398" evidence="1">
    <location>
        <begin position="68"/>
        <end position="144"/>
    </location>
</feature>
<evidence type="ECO:0000313" key="2">
    <source>
        <dbReference type="EMBL" id="MEG3184169.1"/>
    </source>
</evidence>
<evidence type="ECO:0000259" key="1">
    <source>
        <dbReference type="Pfam" id="PF14346"/>
    </source>
</evidence>